<dbReference type="InterPro" id="IPR015424">
    <property type="entry name" value="PyrdxlP-dep_Trfase"/>
</dbReference>
<dbReference type="EMBL" id="JH711574">
    <property type="protein sequence ID" value="EIW85786.1"/>
    <property type="molecule type" value="Genomic_DNA"/>
</dbReference>
<reference evidence="3" key="1">
    <citation type="journal article" date="2012" name="Science">
        <title>The Paleozoic origin of enzymatic lignin decomposition reconstructed from 31 fungal genomes.</title>
        <authorList>
            <person name="Floudas D."/>
            <person name="Binder M."/>
            <person name="Riley R."/>
            <person name="Barry K."/>
            <person name="Blanchette R.A."/>
            <person name="Henrissat B."/>
            <person name="Martinez A.T."/>
            <person name="Otillar R."/>
            <person name="Spatafora J.W."/>
            <person name="Yadav J.S."/>
            <person name="Aerts A."/>
            <person name="Benoit I."/>
            <person name="Boyd A."/>
            <person name="Carlson A."/>
            <person name="Copeland A."/>
            <person name="Coutinho P.M."/>
            <person name="de Vries R.P."/>
            <person name="Ferreira P."/>
            <person name="Findley K."/>
            <person name="Foster B."/>
            <person name="Gaskell J."/>
            <person name="Glotzer D."/>
            <person name="Gorecki P."/>
            <person name="Heitman J."/>
            <person name="Hesse C."/>
            <person name="Hori C."/>
            <person name="Igarashi K."/>
            <person name="Jurgens J.A."/>
            <person name="Kallen N."/>
            <person name="Kersten P."/>
            <person name="Kohler A."/>
            <person name="Kuees U."/>
            <person name="Kumar T.K.A."/>
            <person name="Kuo A."/>
            <person name="LaButti K."/>
            <person name="Larrondo L.F."/>
            <person name="Lindquist E."/>
            <person name="Ling A."/>
            <person name="Lombard V."/>
            <person name="Lucas S."/>
            <person name="Lundell T."/>
            <person name="Martin R."/>
            <person name="McLaughlin D.J."/>
            <person name="Morgenstern I."/>
            <person name="Morin E."/>
            <person name="Murat C."/>
            <person name="Nagy L.G."/>
            <person name="Nolan M."/>
            <person name="Ohm R.A."/>
            <person name="Patyshakuliyeva A."/>
            <person name="Rokas A."/>
            <person name="Ruiz-Duenas F.J."/>
            <person name="Sabat G."/>
            <person name="Salamov A."/>
            <person name="Samejima M."/>
            <person name="Schmutz J."/>
            <person name="Slot J.C."/>
            <person name="St John F."/>
            <person name="Stenlid J."/>
            <person name="Sun H."/>
            <person name="Sun S."/>
            <person name="Syed K."/>
            <person name="Tsang A."/>
            <person name="Wiebenga A."/>
            <person name="Young D."/>
            <person name="Pisabarro A."/>
            <person name="Eastwood D.C."/>
            <person name="Martin F."/>
            <person name="Cullen D."/>
            <person name="Grigoriev I.V."/>
            <person name="Hibbett D.S."/>
        </authorList>
    </citation>
    <scope>NUCLEOTIDE SEQUENCE [LARGE SCALE GENOMIC DNA]</scope>
    <source>
        <strain evidence="3">RWD-64-598 SS2</strain>
    </source>
</reference>
<name>A0A5M3N386_CONPW</name>
<protein>
    <submittedName>
        <fullName evidence="2">Uncharacterized protein</fullName>
    </submittedName>
</protein>
<dbReference type="Gene3D" id="3.40.640.10">
    <property type="entry name" value="Type I PLP-dependent aspartate aminotransferase-like (Major domain)"/>
    <property type="match status" value="1"/>
</dbReference>
<organism evidence="2 3">
    <name type="scientific">Coniophora puteana (strain RWD-64-598)</name>
    <name type="common">Brown rot fungus</name>
    <dbReference type="NCBI Taxonomy" id="741705"/>
    <lineage>
        <taxon>Eukaryota</taxon>
        <taxon>Fungi</taxon>
        <taxon>Dikarya</taxon>
        <taxon>Basidiomycota</taxon>
        <taxon>Agaricomycotina</taxon>
        <taxon>Agaricomycetes</taxon>
        <taxon>Agaricomycetidae</taxon>
        <taxon>Boletales</taxon>
        <taxon>Coniophorineae</taxon>
        <taxon>Coniophoraceae</taxon>
        <taxon>Coniophora</taxon>
    </lineage>
</organism>
<dbReference type="AlphaFoldDB" id="A0A5M3N386"/>
<evidence type="ECO:0000256" key="1">
    <source>
        <dbReference type="ARBA" id="ARBA00022898"/>
    </source>
</evidence>
<accession>A0A5M3N386</accession>
<dbReference type="PANTHER" id="PTHR43092">
    <property type="entry name" value="L-CYSTEINE DESULFHYDRASE"/>
    <property type="match status" value="1"/>
</dbReference>
<dbReference type="SUPFAM" id="SSF53383">
    <property type="entry name" value="PLP-dependent transferases"/>
    <property type="match status" value="1"/>
</dbReference>
<dbReference type="InterPro" id="IPR015421">
    <property type="entry name" value="PyrdxlP-dep_Trfase_major"/>
</dbReference>
<comment type="caution">
    <text evidence="2">The sequence shown here is derived from an EMBL/GenBank/DDBJ whole genome shotgun (WGS) entry which is preliminary data.</text>
</comment>
<keyword evidence="3" id="KW-1185">Reference proteome</keyword>
<evidence type="ECO:0000313" key="3">
    <source>
        <dbReference type="Proteomes" id="UP000053558"/>
    </source>
</evidence>
<dbReference type="KEGG" id="cput:CONPUDRAFT_48385"/>
<dbReference type="GeneID" id="19207269"/>
<feature type="non-terminal residue" evidence="2">
    <location>
        <position position="1"/>
    </location>
</feature>
<sequence length="72" mass="7808">AYGTLPRPVHAACDALTDRIEASPDRSIKLDMAGMLADARQRVAVFVHVEHDELVLVPNTSHGVATVLRGFE</sequence>
<dbReference type="PANTHER" id="PTHR43092:SF2">
    <property type="entry name" value="HERCYNYLCYSTEINE SULFOXIDE LYASE"/>
    <property type="match status" value="1"/>
</dbReference>
<keyword evidence="1" id="KW-0663">Pyridoxal phosphate</keyword>
<gene>
    <name evidence="2" type="ORF">CONPUDRAFT_48385</name>
</gene>
<evidence type="ECO:0000313" key="2">
    <source>
        <dbReference type="EMBL" id="EIW85786.1"/>
    </source>
</evidence>
<dbReference type="Proteomes" id="UP000053558">
    <property type="component" value="Unassembled WGS sequence"/>
</dbReference>
<dbReference type="OrthoDB" id="5978656at2759"/>
<dbReference type="RefSeq" id="XP_007764077.1">
    <property type="nucleotide sequence ID" value="XM_007765887.1"/>
</dbReference>
<proteinExistence type="predicted"/>